<accession>W6U334</accession>
<evidence type="ECO:0000313" key="1">
    <source>
        <dbReference type="EMBL" id="EUB55493.1"/>
    </source>
</evidence>
<dbReference type="CTD" id="36345349"/>
<keyword evidence="2" id="KW-1185">Reference proteome</keyword>
<organism evidence="1 2">
    <name type="scientific">Echinococcus granulosus</name>
    <name type="common">Hydatid tapeworm</name>
    <dbReference type="NCBI Taxonomy" id="6210"/>
    <lineage>
        <taxon>Eukaryota</taxon>
        <taxon>Metazoa</taxon>
        <taxon>Spiralia</taxon>
        <taxon>Lophotrochozoa</taxon>
        <taxon>Platyhelminthes</taxon>
        <taxon>Cestoda</taxon>
        <taxon>Eucestoda</taxon>
        <taxon>Cyclophyllidea</taxon>
        <taxon>Taeniidae</taxon>
        <taxon>Echinococcus</taxon>
        <taxon>Echinococcus granulosus group</taxon>
    </lineage>
</organism>
<reference evidence="1 2" key="1">
    <citation type="journal article" date="2013" name="Nat. Genet.">
        <title>The genome of the hydatid tapeworm Echinococcus granulosus.</title>
        <authorList>
            <person name="Zheng H."/>
            <person name="Zhang W."/>
            <person name="Zhang L."/>
            <person name="Zhang Z."/>
            <person name="Li J."/>
            <person name="Lu G."/>
            <person name="Zhu Y."/>
            <person name="Wang Y."/>
            <person name="Huang Y."/>
            <person name="Liu J."/>
            <person name="Kang H."/>
            <person name="Chen J."/>
            <person name="Wang L."/>
            <person name="Chen A."/>
            <person name="Yu S."/>
            <person name="Gao Z."/>
            <person name="Jin L."/>
            <person name="Gu W."/>
            <person name="Wang Z."/>
            <person name="Zhao L."/>
            <person name="Shi B."/>
            <person name="Wen H."/>
            <person name="Lin R."/>
            <person name="Jones M.K."/>
            <person name="Brejova B."/>
            <person name="Vinar T."/>
            <person name="Zhao G."/>
            <person name="McManus D.P."/>
            <person name="Chen Z."/>
            <person name="Zhou Y."/>
            <person name="Wang S."/>
        </authorList>
    </citation>
    <scope>NUCLEOTIDE SEQUENCE [LARGE SCALE GENOMIC DNA]</scope>
</reference>
<dbReference type="GeneID" id="36345349"/>
<gene>
    <name evidence="1" type="ORF">EGR_09634</name>
</gene>
<name>W6U334_ECHGR</name>
<dbReference type="AlphaFoldDB" id="W6U334"/>
<comment type="caution">
    <text evidence="1">The sequence shown here is derived from an EMBL/GenBank/DDBJ whole genome shotgun (WGS) entry which is preliminary data.</text>
</comment>
<proteinExistence type="predicted"/>
<dbReference type="EMBL" id="APAU02000158">
    <property type="protein sequence ID" value="EUB55493.1"/>
    <property type="molecule type" value="Genomic_DNA"/>
</dbReference>
<evidence type="ECO:0000313" key="2">
    <source>
        <dbReference type="Proteomes" id="UP000019149"/>
    </source>
</evidence>
<dbReference type="RefSeq" id="XP_024346689.1">
    <property type="nucleotide sequence ID" value="XM_024498883.1"/>
</dbReference>
<dbReference type="KEGG" id="egl:EGR_09634"/>
<dbReference type="Proteomes" id="UP000019149">
    <property type="component" value="Unassembled WGS sequence"/>
</dbReference>
<sequence>MRESGSLNADLTALLSEQRVIGFRVKASEEEEEVEKGLLAMSSHGAAPMLAPILRARL</sequence>
<protein>
    <submittedName>
        <fullName evidence="1">Uncharacterized protein</fullName>
    </submittedName>
</protein>